<sequence length="58" mass="6176">LGIAGASCSFAAGKGPWNDGNNEEAVRYWGNDGDIDHITYGTRGNQSYTDGQRVAIEV</sequence>
<name>A0A5J4Q3W2_9EUKA</name>
<accession>A0A5J4Q3W2</accession>
<comment type="caution">
    <text evidence="1">The sequence shown here is derived from an EMBL/GenBank/DDBJ whole genome shotgun (WGS) entry which is preliminary data.</text>
</comment>
<reference evidence="1 2" key="1">
    <citation type="submission" date="2019-03" db="EMBL/GenBank/DDBJ databases">
        <title>Single cell metagenomics reveals metabolic interactions within the superorganism composed of flagellate Streblomastix strix and complex community of Bacteroidetes bacteria on its surface.</title>
        <authorList>
            <person name="Treitli S.C."/>
            <person name="Kolisko M."/>
            <person name="Husnik F."/>
            <person name="Keeling P."/>
            <person name="Hampl V."/>
        </authorList>
    </citation>
    <scope>NUCLEOTIDE SEQUENCE [LARGE SCALE GENOMIC DNA]</scope>
    <source>
        <strain evidence="1">ST1C</strain>
    </source>
</reference>
<protein>
    <submittedName>
        <fullName evidence="1">Uncharacterized protein</fullName>
    </submittedName>
</protein>
<evidence type="ECO:0000313" key="1">
    <source>
        <dbReference type="EMBL" id="KAA6316415.1"/>
    </source>
</evidence>
<dbReference type="Proteomes" id="UP000324800">
    <property type="component" value="Unassembled WGS sequence"/>
</dbReference>
<evidence type="ECO:0000313" key="2">
    <source>
        <dbReference type="Proteomes" id="UP000324800"/>
    </source>
</evidence>
<feature type="non-terminal residue" evidence="1">
    <location>
        <position position="1"/>
    </location>
</feature>
<dbReference type="EMBL" id="SNRW01047016">
    <property type="protein sequence ID" value="KAA6316415.1"/>
    <property type="molecule type" value="Genomic_DNA"/>
</dbReference>
<feature type="non-terminal residue" evidence="1">
    <location>
        <position position="58"/>
    </location>
</feature>
<gene>
    <name evidence="1" type="ORF">EZS28_055264</name>
</gene>
<proteinExistence type="predicted"/>
<dbReference type="AlphaFoldDB" id="A0A5J4Q3W2"/>
<organism evidence="1 2">
    <name type="scientific">Streblomastix strix</name>
    <dbReference type="NCBI Taxonomy" id="222440"/>
    <lineage>
        <taxon>Eukaryota</taxon>
        <taxon>Metamonada</taxon>
        <taxon>Preaxostyla</taxon>
        <taxon>Oxymonadida</taxon>
        <taxon>Streblomastigidae</taxon>
        <taxon>Streblomastix</taxon>
    </lineage>
</organism>